<name>A0A9P5XCQ3_9AGAR</name>
<evidence type="ECO:0000313" key="2">
    <source>
        <dbReference type="Proteomes" id="UP000807342"/>
    </source>
</evidence>
<accession>A0A9P5XCQ3</accession>
<gene>
    <name evidence="1" type="ORF">P691DRAFT_780737</name>
</gene>
<dbReference type="AlphaFoldDB" id="A0A9P5XCQ3"/>
<keyword evidence="2" id="KW-1185">Reference proteome</keyword>
<organism evidence="1 2">
    <name type="scientific">Macrolepiota fuliginosa MF-IS2</name>
    <dbReference type="NCBI Taxonomy" id="1400762"/>
    <lineage>
        <taxon>Eukaryota</taxon>
        <taxon>Fungi</taxon>
        <taxon>Dikarya</taxon>
        <taxon>Basidiomycota</taxon>
        <taxon>Agaricomycotina</taxon>
        <taxon>Agaricomycetes</taxon>
        <taxon>Agaricomycetidae</taxon>
        <taxon>Agaricales</taxon>
        <taxon>Agaricineae</taxon>
        <taxon>Agaricaceae</taxon>
        <taxon>Macrolepiota</taxon>
    </lineage>
</organism>
<comment type="caution">
    <text evidence="1">The sequence shown here is derived from an EMBL/GenBank/DDBJ whole genome shotgun (WGS) entry which is preliminary data.</text>
</comment>
<protein>
    <submittedName>
        <fullName evidence="1">Uncharacterized protein</fullName>
    </submittedName>
</protein>
<proteinExistence type="predicted"/>
<sequence length="185" mass="20874">MHLKDIAGSSRLPSVAKFSIVKRGEDRRDSHTTVVLRWCRCKGGARLLEGVICGNTREDVKRPPSAISLSFSDGTTAPARMLNPYRCPTAFWALPPLITGVKLIAGERCFWHPLAFNERPLVADPEAGRTVLVDQLSDWWFTQARPDCRYRSNQFGIRVRMGKKIRKGLHQDFPSRRLMTNAGVI</sequence>
<dbReference type="Proteomes" id="UP000807342">
    <property type="component" value="Unassembled WGS sequence"/>
</dbReference>
<reference evidence="1" key="1">
    <citation type="submission" date="2020-11" db="EMBL/GenBank/DDBJ databases">
        <authorList>
            <consortium name="DOE Joint Genome Institute"/>
            <person name="Ahrendt S."/>
            <person name="Riley R."/>
            <person name="Andreopoulos W."/>
            <person name="Labutti K."/>
            <person name="Pangilinan J."/>
            <person name="Ruiz-Duenas F.J."/>
            <person name="Barrasa J.M."/>
            <person name="Sanchez-Garcia M."/>
            <person name="Camarero S."/>
            <person name="Miyauchi S."/>
            <person name="Serrano A."/>
            <person name="Linde D."/>
            <person name="Babiker R."/>
            <person name="Drula E."/>
            <person name="Ayuso-Fernandez I."/>
            <person name="Pacheco R."/>
            <person name="Padilla G."/>
            <person name="Ferreira P."/>
            <person name="Barriuso J."/>
            <person name="Kellner H."/>
            <person name="Castanera R."/>
            <person name="Alfaro M."/>
            <person name="Ramirez L."/>
            <person name="Pisabarro A.G."/>
            <person name="Kuo A."/>
            <person name="Tritt A."/>
            <person name="Lipzen A."/>
            <person name="He G."/>
            <person name="Yan M."/>
            <person name="Ng V."/>
            <person name="Cullen D."/>
            <person name="Martin F."/>
            <person name="Rosso M.-N."/>
            <person name="Henrissat B."/>
            <person name="Hibbett D."/>
            <person name="Martinez A.T."/>
            <person name="Grigoriev I.V."/>
        </authorList>
    </citation>
    <scope>NUCLEOTIDE SEQUENCE</scope>
    <source>
        <strain evidence="1">MF-IS2</strain>
    </source>
</reference>
<dbReference type="EMBL" id="MU151156">
    <property type="protein sequence ID" value="KAF9448579.1"/>
    <property type="molecule type" value="Genomic_DNA"/>
</dbReference>
<evidence type="ECO:0000313" key="1">
    <source>
        <dbReference type="EMBL" id="KAF9448579.1"/>
    </source>
</evidence>